<organism evidence="2 3">
    <name type="scientific">Thailand tick thogotovirus</name>
    <dbReference type="NCBI Taxonomy" id="2654565"/>
    <lineage>
        <taxon>Viruses</taxon>
        <taxon>Riboviria</taxon>
        <taxon>Orthornavirae</taxon>
        <taxon>Negarnaviricota</taxon>
        <taxon>Polyploviricotina</taxon>
        <taxon>Insthoviricetes</taxon>
        <taxon>Articulavirales</taxon>
        <taxon>Orthomyxoviridae</taxon>
        <taxon>Thogotovirus</taxon>
        <taxon>Thogotovirus thailandense</taxon>
    </lineage>
</organism>
<feature type="domain" description="Matrix/matrix long N-terminal" evidence="1">
    <location>
        <begin position="14"/>
        <end position="123"/>
    </location>
</feature>
<proteinExistence type="predicted"/>
<protein>
    <submittedName>
        <fullName evidence="2">Matrix protein</fullName>
    </submittedName>
</protein>
<evidence type="ECO:0000313" key="2">
    <source>
        <dbReference type="EMBL" id="QFR36193.1"/>
    </source>
</evidence>
<dbReference type="GeneID" id="80557482"/>
<accession>A0A5P8N5U5</accession>
<evidence type="ECO:0000259" key="1">
    <source>
        <dbReference type="Pfam" id="PF17536"/>
    </source>
</evidence>
<name>A0A5P8N5U5_9ORTO</name>
<dbReference type="EMBL" id="MN095544">
    <property type="protein sequence ID" value="QFR36193.1"/>
    <property type="molecule type" value="Viral_cRNA"/>
</dbReference>
<dbReference type="InterPro" id="IPR035212">
    <property type="entry name" value="Mx/ML_C"/>
</dbReference>
<reference evidence="2" key="1">
    <citation type="journal article" date="2019" name="Front. Microbiol.">
        <title>Monitoring Silent Spillovers Before Emergence: A Pilot Study at the Tick/Human Interface in Thailand.</title>
        <authorList>
            <person name="Temmam S."/>
            <person name="Chretien D."/>
            <person name="Bigot T."/>
            <person name="Dufour E."/>
            <person name="Petres S."/>
            <person name="Desquesnes M."/>
            <person name="Devillers E."/>
            <person name="Dumarest M."/>
            <person name="Yousfi L."/>
            <person name="Jittapalapong S."/>
            <person name="Karnchanabanthoeng A."/>
            <person name="Chaisiri K."/>
            <person name="Gagnieur L."/>
            <person name="Cosson J.-F."/>
            <person name="Vayssier-Taussat M."/>
            <person name="Morand S."/>
            <person name="Moutailler S."/>
            <person name="Eloit M."/>
        </authorList>
    </citation>
    <scope>NUCLEOTIDE SEQUENCE</scope>
    <source>
        <strain evidence="2">THOV/Boophilus sp./Thailand</strain>
    </source>
</reference>
<sequence>MAHYMAAGNTLDMLCLSRISPHVREMEQSHSEKVCNRLWKLVRDDPTYGSEEVLEVALVYKYVTKKQPESFLLMSQKLKQGKYDPSSVKKCFKQQDGLKAISNYIRSLDKEGKMVLACMLIQSSSVLSRTVLVELVGGISEKNTCDILPVQTADINLFDSDSEEETRDAWLEEVTKQINTLTPVLQGKFSNPEEKELCQLIKTRIEDFVKLERMAKEAGSPYDKRTYMRSLLKELCSILQGDKVLKAKGLVYQILVGVGEQLYQLLKSVE</sequence>
<dbReference type="Pfam" id="PF17536">
    <property type="entry name" value="Mx_ML"/>
    <property type="match status" value="1"/>
</dbReference>
<dbReference type="KEGG" id="vg:80557482"/>
<keyword evidence="3" id="KW-1185">Reference proteome</keyword>
<dbReference type="Proteomes" id="UP000888000">
    <property type="component" value="Genome"/>
</dbReference>
<evidence type="ECO:0000313" key="3">
    <source>
        <dbReference type="Proteomes" id="UP000888000"/>
    </source>
</evidence>
<dbReference type="RefSeq" id="YP_010840303.1">
    <property type="nucleotide sequence ID" value="NC_078597.1"/>
</dbReference>